<gene>
    <name evidence="4" type="ORF">LWC34_50730</name>
</gene>
<name>A0ABS8ZX75_9PSEU</name>
<evidence type="ECO:0000256" key="3">
    <source>
        <dbReference type="ARBA" id="ARBA00022691"/>
    </source>
</evidence>
<dbReference type="GO" id="GO:0032259">
    <property type="term" value="P:methylation"/>
    <property type="evidence" value="ECO:0007669"/>
    <property type="project" value="UniProtKB-KW"/>
</dbReference>
<evidence type="ECO:0000256" key="1">
    <source>
        <dbReference type="ARBA" id="ARBA00022603"/>
    </source>
</evidence>
<organism evidence="4 5">
    <name type="scientific">Kibdelosporangium philippinense</name>
    <dbReference type="NCBI Taxonomy" id="211113"/>
    <lineage>
        <taxon>Bacteria</taxon>
        <taxon>Bacillati</taxon>
        <taxon>Actinomycetota</taxon>
        <taxon>Actinomycetes</taxon>
        <taxon>Pseudonocardiales</taxon>
        <taxon>Pseudonocardiaceae</taxon>
        <taxon>Kibdelosporangium</taxon>
    </lineage>
</organism>
<comment type="caution">
    <text evidence="4">The sequence shown here is derived from an EMBL/GenBank/DDBJ whole genome shotgun (WGS) entry which is preliminary data.</text>
</comment>
<dbReference type="InterPro" id="IPR000940">
    <property type="entry name" value="NNMT_TEMT_trans"/>
</dbReference>
<dbReference type="EMBL" id="JAJVCN010000004">
    <property type="protein sequence ID" value="MCE7011028.1"/>
    <property type="molecule type" value="Genomic_DNA"/>
</dbReference>
<keyword evidence="2" id="KW-0808">Transferase</keyword>
<dbReference type="Proteomes" id="UP001521150">
    <property type="component" value="Unassembled WGS sequence"/>
</dbReference>
<dbReference type="PROSITE" id="PS51681">
    <property type="entry name" value="SAM_MT_NNMT_PNMT_TEMT"/>
    <property type="match status" value="1"/>
</dbReference>
<evidence type="ECO:0000256" key="2">
    <source>
        <dbReference type="ARBA" id="ARBA00022679"/>
    </source>
</evidence>
<evidence type="ECO:0000313" key="4">
    <source>
        <dbReference type="EMBL" id="MCE7011028.1"/>
    </source>
</evidence>
<proteinExistence type="predicted"/>
<dbReference type="GO" id="GO:0008168">
    <property type="term" value="F:methyltransferase activity"/>
    <property type="evidence" value="ECO:0007669"/>
    <property type="project" value="UniProtKB-KW"/>
</dbReference>
<dbReference type="SUPFAM" id="SSF53335">
    <property type="entry name" value="S-adenosyl-L-methionine-dependent methyltransferases"/>
    <property type="match status" value="1"/>
</dbReference>
<keyword evidence="3" id="KW-0949">S-adenosyl-L-methionine</keyword>
<dbReference type="Gene3D" id="3.40.50.150">
    <property type="entry name" value="Vaccinia Virus protein VP39"/>
    <property type="match status" value="1"/>
</dbReference>
<reference evidence="4 5" key="1">
    <citation type="submission" date="2021-12" db="EMBL/GenBank/DDBJ databases">
        <title>Genome sequence of Kibdelosporangium philippinense ATCC 49844.</title>
        <authorList>
            <person name="Fedorov E.A."/>
            <person name="Omeragic M."/>
            <person name="Shalygina K.F."/>
            <person name="Maclea K.S."/>
        </authorList>
    </citation>
    <scope>NUCLEOTIDE SEQUENCE [LARGE SCALE GENOMIC DNA]</scope>
    <source>
        <strain evidence="4 5">ATCC 49844</strain>
    </source>
</reference>
<dbReference type="PANTHER" id="PTHR10867">
    <property type="entry name" value="NNMT/PNMT/TEMT FAMILY MEMBER"/>
    <property type="match status" value="1"/>
</dbReference>
<sequence length="259" mass="29353">MGPRGVGHNADFDWDDFDPDAYYAHNYRQLRDDDRYIIERVRDHFADAFGDQVPGRPLRGIDVGTGSNLYPALTMLPFCAELTLFERSQNNVLWLKNQKSNEFPSWVDSWCEFWKVLEQRKAYREVGDPPAELAARMEAIQGNVYELKADPPYDLGTMFFVAESITEEESEFRSGMDHFLDALRPGAPFAIAFMEHSSGYAVADLQFPATDIDRAKVDDCLKGRVQGKLLIERIGRGDKPVRNGYTGMLIALGRVNSKG</sequence>
<keyword evidence="5" id="KW-1185">Reference proteome</keyword>
<dbReference type="InterPro" id="IPR029063">
    <property type="entry name" value="SAM-dependent_MTases_sf"/>
</dbReference>
<protein>
    <submittedName>
        <fullName evidence="4">SCO2525 family SAM-dependent methyltransferase</fullName>
    </submittedName>
</protein>
<evidence type="ECO:0000313" key="5">
    <source>
        <dbReference type="Proteomes" id="UP001521150"/>
    </source>
</evidence>
<dbReference type="PANTHER" id="PTHR10867:SF17">
    <property type="entry name" value="NICOTINAMIDE N-METHYLTRANSFERASE"/>
    <property type="match status" value="1"/>
</dbReference>
<dbReference type="NCBIfam" id="NF040568">
    <property type="entry name" value="SCO2525_fam"/>
    <property type="match status" value="1"/>
</dbReference>
<accession>A0ABS8ZX75</accession>
<dbReference type="RefSeq" id="WP_233733338.1">
    <property type="nucleotide sequence ID" value="NZ_JAJVCN010000004.1"/>
</dbReference>
<keyword evidence="1 4" id="KW-0489">Methyltransferase</keyword>